<dbReference type="Pfam" id="PF12171">
    <property type="entry name" value="zf-C2H2_jaz"/>
    <property type="match status" value="1"/>
</dbReference>
<evidence type="ECO:0000256" key="6">
    <source>
        <dbReference type="SAM" id="MobiDB-lite"/>
    </source>
</evidence>
<keyword evidence="5" id="KW-0539">Nucleus</keyword>
<keyword evidence="3" id="KW-0863">Zinc-finger</keyword>
<name>A0A427YU66_9TREE</name>
<dbReference type="EMBL" id="RSCD01000002">
    <property type="protein sequence ID" value="RSH94684.1"/>
    <property type="molecule type" value="Genomic_DNA"/>
</dbReference>
<dbReference type="InterPro" id="IPR051421">
    <property type="entry name" value="RNA_Proc_DNA_Dmg_Regulator"/>
</dbReference>
<dbReference type="GO" id="GO:0005681">
    <property type="term" value="C:spliceosomal complex"/>
    <property type="evidence" value="ECO:0007669"/>
    <property type="project" value="InterPro"/>
</dbReference>
<reference evidence="8 9" key="1">
    <citation type="submission" date="2018-11" db="EMBL/GenBank/DDBJ databases">
        <title>Genome sequence of Saitozyma podzolica DSM 27192.</title>
        <authorList>
            <person name="Aliyu H."/>
            <person name="Gorte O."/>
            <person name="Ochsenreither K."/>
        </authorList>
    </citation>
    <scope>NUCLEOTIDE SEQUENCE [LARGE SCALE GENOMIC DNA]</scope>
    <source>
        <strain evidence="8 9">DSM 27192</strain>
    </source>
</reference>
<accession>A0A427YU66</accession>
<dbReference type="InterPro" id="IPR003604">
    <property type="entry name" value="Matrin/U1-like-C_Znf_C2H2"/>
</dbReference>
<dbReference type="Pfam" id="PF16837">
    <property type="entry name" value="SF3A3"/>
    <property type="match status" value="1"/>
</dbReference>
<dbReference type="SUPFAM" id="SSF57667">
    <property type="entry name" value="beta-beta-alpha zinc fingers"/>
    <property type="match status" value="1"/>
</dbReference>
<feature type="region of interest" description="Disordered" evidence="6">
    <location>
        <begin position="292"/>
        <end position="325"/>
    </location>
</feature>
<dbReference type="STRING" id="1890683.A0A427YU66"/>
<proteinExistence type="predicted"/>
<dbReference type="GO" id="GO:0000398">
    <property type="term" value="P:mRNA splicing, via spliceosome"/>
    <property type="evidence" value="ECO:0007669"/>
    <property type="project" value="InterPro"/>
</dbReference>
<dbReference type="InterPro" id="IPR036236">
    <property type="entry name" value="Znf_C2H2_sf"/>
</dbReference>
<evidence type="ECO:0000313" key="8">
    <source>
        <dbReference type="EMBL" id="RSH94684.1"/>
    </source>
</evidence>
<dbReference type="AlphaFoldDB" id="A0A427YU66"/>
<evidence type="ECO:0000256" key="1">
    <source>
        <dbReference type="ARBA" id="ARBA00004123"/>
    </source>
</evidence>
<dbReference type="Pfam" id="PF11931">
    <property type="entry name" value="SF3a60_Prp9_C"/>
    <property type="match status" value="1"/>
</dbReference>
<dbReference type="PANTHER" id="PTHR12786">
    <property type="entry name" value="SPLICING FACTOR SF3A-RELATED"/>
    <property type="match status" value="1"/>
</dbReference>
<dbReference type="GO" id="GO:0008270">
    <property type="term" value="F:zinc ion binding"/>
    <property type="evidence" value="ECO:0007669"/>
    <property type="project" value="UniProtKB-KW"/>
</dbReference>
<organism evidence="8 9">
    <name type="scientific">Saitozyma podzolica</name>
    <dbReference type="NCBI Taxonomy" id="1890683"/>
    <lineage>
        <taxon>Eukaryota</taxon>
        <taxon>Fungi</taxon>
        <taxon>Dikarya</taxon>
        <taxon>Basidiomycota</taxon>
        <taxon>Agaricomycotina</taxon>
        <taxon>Tremellomycetes</taxon>
        <taxon>Tremellales</taxon>
        <taxon>Trimorphomycetaceae</taxon>
        <taxon>Saitozyma</taxon>
    </lineage>
</organism>
<evidence type="ECO:0000313" key="9">
    <source>
        <dbReference type="Proteomes" id="UP000279259"/>
    </source>
</evidence>
<dbReference type="InterPro" id="IPR022755">
    <property type="entry name" value="Znf_C2H2_jaz"/>
</dbReference>
<dbReference type="Pfam" id="PF12108">
    <property type="entry name" value="SF3a60_bindingd"/>
    <property type="match status" value="1"/>
</dbReference>
<dbReference type="InterPro" id="IPR021966">
    <property type="entry name" value="SF3a60_bindingd"/>
</dbReference>
<dbReference type="SMART" id="SM00451">
    <property type="entry name" value="ZnF_U1"/>
    <property type="match status" value="1"/>
</dbReference>
<dbReference type="Proteomes" id="UP000279259">
    <property type="component" value="Unassembled WGS sequence"/>
</dbReference>
<evidence type="ECO:0000256" key="5">
    <source>
        <dbReference type="ARBA" id="ARBA00023242"/>
    </source>
</evidence>
<sequence length="523" mass="59625">MDSIYETQRQTHEEIDRYEQALADVLMQAPTAQRNITRRDRKAADILGRIGELRENLVLTYEDAPGLRPRELALLSAPPAGQDDLAEFYVRFEKIKDFHKKNQGINARQFLSEIDELVRNDGIQTIQVEDEEEPIVIDPLDSVFSGEEAYGKHLDLYLSHGQYLNLKGATRLSYIGYLDMLRHGRVERTLDVREKSLPAYLEYVQTLYNYLVSFFERALPLVDIRAKIKEEEDNFASAWEAGQVDGWSAESSKKASAAGGAGGDGTGIWCPYCQKLYSKQTVYDAHLNSDKHKKRVAAGNKVEDPSQANGSPAPNNNSTPSHSRDKLRLPARLTHLTVALLKLPPVPERLTESRSEVERRMALTAREREAELEQPEEVPQPVERIGQAEEEEDDDDGKIYNPLKLPLGWDGKPIPFWLYKLHGLGVEFKCEICSDAMYQGRKAFDRHFQESRHAFGMRALGLPNTRHFHGITQISEALQLAEKLKREGRQEIEQGYKAEELEDEEGNVYDRKTYDDLKRQGLL</sequence>
<feature type="compositionally biased region" description="Polar residues" evidence="6">
    <location>
        <begin position="306"/>
        <end position="321"/>
    </location>
</feature>
<dbReference type="PANTHER" id="PTHR12786:SF2">
    <property type="entry name" value="SPLICING FACTOR 3A SUBUNIT 3"/>
    <property type="match status" value="1"/>
</dbReference>
<dbReference type="GO" id="GO:0003723">
    <property type="term" value="F:RNA binding"/>
    <property type="evidence" value="ECO:0007669"/>
    <property type="project" value="InterPro"/>
</dbReference>
<keyword evidence="2" id="KW-0479">Metal-binding</keyword>
<comment type="subcellular location">
    <subcellularLocation>
        <location evidence="1">Nucleus</location>
    </subcellularLocation>
</comment>
<comment type="caution">
    <text evidence="8">The sequence shown here is derived from an EMBL/GenBank/DDBJ whole genome shotgun (WGS) entry which is preliminary data.</text>
</comment>
<protein>
    <recommendedName>
        <fullName evidence="7">U1-type domain-containing protein</fullName>
    </recommendedName>
</protein>
<gene>
    <name evidence="8" type="ORF">EHS25_004489</name>
</gene>
<evidence type="ECO:0000256" key="4">
    <source>
        <dbReference type="ARBA" id="ARBA00022833"/>
    </source>
</evidence>
<evidence type="ECO:0000259" key="7">
    <source>
        <dbReference type="SMART" id="SM00451"/>
    </source>
</evidence>
<feature type="domain" description="U1-type" evidence="7">
    <location>
        <begin position="265"/>
        <end position="299"/>
    </location>
</feature>
<dbReference type="OrthoDB" id="2160351at2759"/>
<keyword evidence="9" id="KW-1185">Reference proteome</keyword>
<evidence type="ECO:0000256" key="2">
    <source>
        <dbReference type="ARBA" id="ARBA00022723"/>
    </source>
</evidence>
<keyword evidence="4" id="KW-0862">Zinc</keyword>
<dbReference type="InterPro" id="IPR024598">
    <property type="entry name" value="SF3a60/Prp9_C"/>
</dbReference>
<evidence type="ECO:0000256" key="3">
    <source>
        <dbReference type="ARBA" id="ARBA00022771"/>
    </source>
</evidence>
<dbReference type="InterPro" id="IPR031774">
    <property type="entry name" value="SF3A3_dom"/>
</dbReference>